<reference evidence="2 3" key="1">
    <citation type="journal article" date="2016" name="Mol. Biol. Evol.">
        <title>Comparative Genomics of Early-Diverging Mushroom-Forming Fungi Provides Insights into the Origins of Lignocellulose Decay Capabilities.</title>
        <authorList>
            <person name="Nagy L.G."/>
            <person name="Riley R."/>
            <person name="Tritt A."/>
            <person name="Adam C."/>
            <person name="Daum C."/>
            <person name="Floudas D."/>
            <person name="Sun H."/>
            <person name="Yadav J.S."/>
            <person name="Pangilinan J."/>
            <person name="Larsson K.H."/>
            <person name="Matsuura K."/>
            <person name="Barry K."/>
            <person name="Labutti K."/>
            <person name="Kuo R."/>
            <person name="Ohm R.A."/>
            <person name="Bhattacharya S.S."/>
            <person name="Shirouzu T."/>
            <person name="Yoshinaga Y."/>
            <person name="Martin F.M."/>
            <person name="Grigoriev I.V."/>
            <person name="Hibbett D.S."/>
        </authorList>
    </citation>
    <scope>NUCLEOTIDE SEQUENCE [LARGE SCALE GENOMIC DNA]</scope>
    <source>
        <strain evidence="2 3">HHB12029</strain>
    </source>
</reference>
<dbReference type="EMBL" id="KV425896">
    <property type="protein sequence ID" value="KZW01081.1"/>
    <property type="molecule type" value="Genomic_DNA"/>
</dbReference>
<feature type="transmembrane region" description="Helical" evidence="1">
    <location>
        <begin position="59"/>
        <end position="85"/>
    </location>
</feature>
<feature type="transmembrane region" description="Helical" evidence="1">
    <location>
        <begin position="242"/>
        <end position="263"/>
    </location>
</feature>
<dbReference type="Proteomes" id="UP000077266">
    <property type="component" value="Unassembled WGS sequence"/>
</dbReference>
<feature type="transmembrane region" description="Helical" evidence="1">
    <location>
        <begin position="219"/>
        <end position="236"/>
    </location>
</feature>
<feature type="transmembrane region" description="Helical" evidence="1">
    <location>
        <begin position="511"/>
        <end position="528"/>
    </location>
</feature>
<feature type="transmembrane region" description="Helical" evidence="1">
    <location>
        <begin position="21"/>
        <end position="39"/>
    </location>
</feature>
<dbReference type="OrthoDB" id="3029001at2759"/>
<feature type="transmembrane region" description="Helical" evidence="1">
    <location>
        <begin position="440"/>
        <end position="458"/>
    </location>
</feature>
<dbReference type="PANTHER" id="PTHR35043">
    <property type="entry name" value="TRANSCRIPTION FACTOR DOMAIN-CONTAINING PROTEIN"/>
    <property type="match status" value="1"/>
</dbReference>
<keyword evidence="1" id="KW-0812">Transmembrane</keyword>
<feature type="transmembrane region" description="Helical" evidence="1">
    <location>
        <begin position="470"/>
        <end position="491"/>
    </location>
</feature>
<evidence type="ECO:0000256" key="1">
    <source>
        <dbReference type="SAM" id="Phobius"/>
    </source>
</evidence>
<gene>
    <name evidence="2" type="ORF">EXIGLDRAFT_719474</name>
</gene>
<keyword evidence="1" id="KW-1133">Transmembrane helix</keyword>
<protein>
    <submittedName>
        <fullName evidence="2">Uncharacterized protein</fullName>
    </submittedName>
</protein>
<organism evidence="2 3">
    <name type="scientific">Exidia glandulosa HHB12029</name>
    <dbReference type="NCBI Taxonomy" id="1314781"/>
    <lineage>
        <taxon>Eukaryota</taxon>
        <taxon>Fungi</taxon>
        <taxon>Dikarya</taxon>
        <taxon>Basidiomycota</taxon>
        <taxon>Agaricomycotina</taxon>
        <taxon>Agaricomycetes</taxon>
        <taxon>Auriculariales</taxon>
        <taxon>Exidiaceae</taxon>
        <taxon>Exidia</taxon>
    </lineage>
</organism>
<keyword evidence="1" id="KW-0472">Membrane</keyword>
<keyword evidence="3" id="KW-1185">Reference proteome</keyword>
<dbReference type="InParanoid" id="A0A165NQL3"/>
<dbReference type="PANTHER" id="PTHR35043:SF7">
    <property type="entry name" value="TRANSCRIPTION FACTOR DOMAIN-CONTAINING PROTEIN"/>
    <property type="match status" value="1"/>
</dbReference>
<evidence type="ECO:0000313" key="3">
    <source>
        <dbReference type="Proteomes" id="UP000077266"/>
    </source>
</evidence>
<accession>A0A165NQL3</accession>
<proteinExistence type="predicted"/>
<sequence>MPREDASFVSWKESCDTRGTFDIISLCTSTLAICVWSSLHTDIPLHPTLYNVYVKRVGWLLVGLFMPEMLVLSAFGQFICARWVVAQSRKYRPAQPGLRVTETWWTRVIPYFARRRAVGSTHEDHAMLGGGTPDTAAGTSSVPSSGVARWTLKHGFYAVMGGFVIETAPGEPFLPFPTSRVVLMRRGLLYLMQHAPELIPDVSEDDIEDRSKAGTLSKALLCLQVAVFCLNCVARWNQHMPLSLFEITTLAHALCALTVYALWWHKPFDIRQPTVISGERAREICALLMMCGVQEHPWILATGCQTLPAEHQYLHISSCTTSQRASDLERASRSVDGSVEFTATTGFLGFKPKKRPARAPAITRTTHHESPYHTACTPWFWYWHDNAEVALSSRDVTRLTLVERAISRFALPPSSGRLMFLAPEQQLRRGRAGASPRERTLVAVILAVVYGLPHLVAVRGYDFPTPLEGLLWRLSSYGLTFCPIVWFGWYYAQGLWERRFTARIGKGIRSLAFIIVPLYVMSTAFIVLESLRQIFALPEGAFSQPSPIRYLPHF</sequence>
<dbReference type="STRING" id="1314781.A0A165NQL3"/>
<name>A0A165NQL3_EXIGL</name>
<evidence type="ECO:0000313" key="2">
    <source>
        <dbReference type="EMBL" id="KZW01081.1"/>
    </source>
</evidence>
<dbReference type="AlphaFoldDB" id="A0A165NQL3"/>